<gene>
    <name evidence="1" type="ORF">EB1_35590</name>
</gene>
<dbReference type="STRING" id="1218108.GCA_000382425_02655"/>
<evidence type="ECO:0000313" key="1">
    <source>
        <dbReference type="EMBL" id="GEM53769.1"/>
    </source>
</evidence>
<keyword evidence="2" id="KW-1185">Reference proteome</keyword>
<evidence type="ECO:0000313" key="2">
    <source>
        <dbReference type="Proteomes" id="UP000321245"/>
    </source>
</evidence>
<dbReference type="EMBL" id="BJXC01000064">
    <property type="protein sequence ID" value="GEM53769.1"/>
    <property type="molecule type" value="Genomic_DNA"/>
</dbReference>
<proteinExistence type="predicted"/>
<sequence>MLKLFKVKNKVLSMAKTGDIKIEIDSYNNDSIFDLVDFINAFEEESWSLNDHGNISYLPLHDDDNYDWKIKPISFRREIIPLLKEKQKCNETIGVNFYSNKYNTGFSLLVYNNYNTINFILYNNVKRIEELSITDFSWYIKKIIPILNRLDIDYEYISCSEG</sequence>
<dbReference type="AlphaFoldDB" id="A0A511NLU6"/>
<protein>
    <submittedName>
        <fullName evidence="1">Uncharacterized protein</fullName>
    </submittedName>
</protein>
<reference evidence="1 2" key="1">
    <citation type="submission" date="2019-07" db="EMBL/GenBank/DDBJ databases">
        <title>Whole genome shotgun sequence of Empedobacter brevis NBRC 14943.</title>
        <authorList>
            <person name="Hosoyama A."/>
            <person name="Uohara A."/>
            <person name="Ohji S."/>
            <person name="Ichikawa N."/>
        </authorList>
    </citation>
    <scope>NUCLEOTIDE SEQUENCE [LARGE SCALE GENOMIC DNA]</scope>
    <source>
        <strain evidence="1 2">NBRC 14943</strain>
    </source>
</reference>
<accession>A0A511NLU6</accession>
<comment type="caution">
    <text evidence="1">The sequence shown here is derived from an EMBL/GenBank/DDBJ whole genome shotgun (WGS) entry which is preliminary data.</text>
</comment>
<organism evidence="1 2">
    <name type="scientific">Empedobacter brevis NBRC 14943 = ATCC 43319</name>
    <dbReference type="NCBI Taxonomy" id="1218108"/>
    <lineage>
        <taxon>Bacteria</taxon>
        <taxon>Pseudomonadati</taxon>
        <taxon>Bacteroidota</taxon>
        <taxon>Flavobacteriia</taxon>
        <taxon>Flavobacteriales</taxon>
        <taxon>Weeksellaceae</taxon>
        <taxon>Empedobacter</taxon>
    </lineage>
</organism>
<dbReference type="Proteomes" id="UP000321245">
    <property type="component" value="Unassembled WGS sequence"/>
</dbReference>
<name>A0A511NLU6_9FLAO</name>